<protein>
    <submittedName>
        <fullName evidence="1">Uncharacterized protein</fullName>
    </submittedName>
</protein>
<comment type="caution">
    <text evidence="1">The sequence shown here is derived from an EMBL/GenBank/DDBJ whole genome shotgun (WGS) entry which is preliminary data.</text>
</comment>
<accession>A0ACC3MHS2</accession>
<organism evidence="1 2">
    <name type="scientific">Vermiconidia calcicola</name>
    <dbReference type="NCBI Taxonomy" id="1690605"/>
    <lineage>
        <taxon>Eukaryota</taxon>
        <taxon>Fungi</taxon>
        <taxon>Dikarya</taxon>
        <taxon>Ascomycota</taxon>
        <taxon>Pezizomycotina</taxon>
        <taxon>Dothideomycetes</taxon>
        <taxon>Dothideomycetidae</taxon>
        <taxon>Mycosphaerellales</taxon>
        <taxon>Extremaceae</taxon>
        <taxon>Vermiconidia</taxon>
    </lineage>
</organism>
<dbReference type="EMBL" id="JAUTXU010000264">
    <property type="protein sequence ID" value="KAK3691534.1"/>
    <property type="molecule type" value="Genomic_DNA"/>
</dbReference>
<name>A0ACC3MHS2_9PEZI</name>
<evidence type="ECO:0000313" key="1">
    <source>
        <dbReference type="EMBL" id="KAK3691534.1"/>
    </source>
</evidence>
<keyword evidence="2" id="KW-1185">Reference proteome</keyword>
<evidence type="ECO:0000313" key="2">
    <source>
        <dbReference type="Proteomes" id="UP001281147"/>
    </source>
</evidence>
<sequence>MRLSQRQWRASLSGLVLTAAWICYYILTPSSPEDRLAHAYSEFEKLQARIDELHGAALSYNLAHALGKNTSAVDVEDEFPKLKSLLASAEKSSDDVQNGAHSKRVPEILLTTYQKLVKKGRYLWSILDNPDCGPKSRWVNYAELDSWGWVKTEYPPVAGADKLGRFVDALDGRGLSTNEGDYLDISWDHKKTTRHYRTDLEPTNGEYGNLFNPTQGVIIAYSNYSPAYKVSQRPKGQGDKAPLPELKQWSDIIFLTWKDLVAVSPAQAKGLRYVLRHNVLNGDTKEIVSKAMKKVGVKSGIPPRWPGYTFRPKFGPNGKEDKAMEPFLAMLGTPNCMGVAWLLAQHQEVLGKKRVKAITVWDRNESSGQGVEVAPSILLELEDVVEEEEDEEAGLSTRFCEFC</sequence>
<proteinExistence type="predicted"/>
<dbReference type="Proteomes" id="UP001281147">
    <property type="component" value="Unassembled WGS sequence"/>
</dbReference>
<reference evidence="1" key="1">
    <citation type="submission" date="2023-07" db="EMBL/GenBank/DDBJ databases">
        <title>Black Yeasts Isolated from many extreme environments.</title>
        <authorList>
            <person name="Coleine C."/>
            <person name="Stajich J.E."/>
            <person name="Selbmann L."/>
        </authorList>
    </citation>
    <scope>NUCLEOTIDE SEQUENCE</scope>
    <source>
        <strain evidence="1">CCFEE 5714</strain>
    </source>
</reference>
<gene>
    <name evidence="1" type="ORF">LTR37_018611</name>
</gene>